<organism evidence="1 2">
    <name type="scientific">Iphiclides podalirius</name>
    <name type="common">scarce swallowtail</name>
    <dbReference type="NCBI Taxonomy" id="110791"/>
    <lineage>
        <taxon>Eukaryota</taxon>
        <taxon>Metazoa</taxon>
        <taxon>Ecdysozoa</taxon>
        <taxon>Arthropoda</taxon>
        <taxon>Hexapoda</taxon>
        <taxon>Insecta</taxon>
        <taxon>Pterygota</taxon>
        <taxon>Neoptera</taxon>
        <taxon>Endopterygota</taxon>
        <taxon>Lepidoptera</taxon>
        <taxon>Glossata</taxon>
        <taxon>Ditrysia</taxon>
        <taxon>Papilionoidea</taxon>
        <taxon>Papilionidae</taxon>
        <taxon>Papilioninae</taxon>
        <taxon>Iphiclides</taxon>
    </lineage>
</organism>
<protein>
    <submittedName>
        <fullName evidence="1">Uncharacterized protein</fullName>
    </submittedName>
</protein>
<dbReference type="EMBL" id="OW152818">
    <property type="protein sequence ID" value="CAH2071285.1"/>
    <property type="molecule type" value="Genomic_DNA"/>
</dbReference>
<keyword evidence="2" id="KW-1185">Reference proteome</keyword>
<proteinExistence type="predicted"/>
<dbReference type="Proteomes" id="UP000837857">
    <property type="component" value="Chromosome 6"/>
</dbReference>
<gene>
    <name evidence="1" type="ORF">IPOD504_LOCUS15065</name>
</gene>
<feature type="non-terminal residue" evidence="1">
    <location>
        <position position="1"/>
    </location>
</feature>
<accession>A0ABN8J0H9</accession>
<name>A0ABN8J0H9_9NEOP</name>
<evidence type="ECO:0000313" key="1">
    <source>
        <dbReference type="EMBL" id="CAH2071285.1"/>
    </source>
</evidence>
<evidence type="ECO:0000313" key="2">
    <source>
        <dbReference type="Proteomes" id="UP000837857"/>
    </source>
</evidence>
<sequence length="96" mass="10222">MDAGGSGSYFVAPAQHHLEEEAGVAEDCVYVFPCPRHTLVHFYCVMNERSALGVVGGGRPRTGALQCTPRALFRVIEPAPAPASGANAVLQNEHFI</sequence>
<reference evidence="1" key="1">
    <citation type="submission" date="2022-03" db="EMBL/GenBank/DDBJ databases">
        <authorList>
            <person name="Martin H S."/>
        </authorList>
    </citation>
    <scope>NUCLEOTIDE SEQUENCE</scope>
</reference>